<dbReference type="AlphaFoldDB" id="L0EKW4"/>
<protein>
    <submittedName>
        <fullName evidence="2">Glycosyltransferase</fullName>
    </submittedName>
</protein>
<sequence>MMKWAILLGSPDISGGSYVIFEHAIRAQKKGIEITIVTEEKVSMERLHWHPEARSLIWKTFSEVSNEIFDICIATWWRTVYEMTRVTASTYAYFVQSIESRFYEESEKPLRKLVESTYRLPLYKITEATWIKQYLKEKHNSEAYLVRNGIRKDIYSPIGESIAPREPGKLRVLVEGPIDVGFKNVPKTIELCRRSLADEIWLLTSSPIDSYTGVDRVFSRIPIFDTAKIYRSCDVIIKLSYVEGMFGPPLEMFHCGGTSITYNVTGHDEYIVADVNGLVAATDDDDQVIQYINLLKENPTKLNQLKTKALETAEQWPSWDQSSNEFIAAVQDICLNKPPIEQSKLRNDCQFYFDWYVIGEDYKNALAGHKSTARLIYHKLNNYLRTNHPKIHQFARTMKFKIIARKM</sequence>
<evidence type="ECO:0000313" key="2">
    <source>
        <dbReference type="EMBL" id="AGA59920.1"/>
    </source>
</evidence>
<dbReference type="InterPro" id="IPR001296">
    <property type="entry name" value="Glyco_trans_1"/>
</dbReference>
<organism evidence="2 3">
    <name type="scientific">Thermobacillus composti (strain DSM 18247 / JCM 13945 / KWC4)</name>
    <dbReference type="NCBI Taxonomy" id="717605"/>
    <lineage>
        <taxon>Bacteria</taxon>
        <taxon>Bacillati</taxon>
        <taxon>Bacillota</taxon>
        <taxon>Bacilli</taxon>
        <taxon>Bacillales</taxon>
        <taxon>Paenibacillaceae</taxon>
        <taxon>Thermobacillus</taxon>
    </lineage>
</organism>
<dbReference type="Gene3D" id="3.40.50.11090">
    <property type="match status" value="1"/>
</dbReference>
<dbReference type="GO" id="GO:0016757">
    <property type="term" value="F:glycosyltransferase activity"/>
    <property type="evidence" value="ECO:0007669"/>
    <property type="project" value="InterPro"/>
</dbReference>
<keyword evidence="2" id="KW-0808">Transferase</keyword>
<name>L0EKW4_THECK</name>
<dbReference type="KEGG" id="tco:Theco_3911"/>
<dbReference type="Gene3D" id="3.40.50.2000">
    <property type="entry name" value="Glycogen Phosphorylase B"/>
    <property type="match status" value="1"/>
</dbReference>
<keyword evidence="3" id="KW-1185">Reference proteome</keyword>
<dbReference type="OrthoDB" id="9797829at2"/>
<proteinExistence type="predicted"/>
<feature type="domain" description="Glycosyl transferase family 1" evidence="1">
    <location>
        <begin position="220"/>
        <end position="309"/>
    </location>
</feature>
<dbReference type="Proteomes" id="UP000010795">
    <property type="component" value="Chromosome"/>
</dbReference>
<accession>L0EKW4</accession>
<reference evidence="3" key="1">
    <citation type="submission" date="2012-01" db="EMBL/GenBank/DDBJ databases">
        <title>Complete sequence of chromosome of Thermobacillus composti KWC4.</title>
        <authorList>
            <person name="Lucas S."/>
            <person name="Han J."/>
            <person name="Lapidus A."/>
            <person name="Cheng J.-F."/>
            <person name="Goodwin L."/>
            <person name="Pitluck S."/>
            <person name="Peters L."/>
            <person name="Ovchinnikova G."/>
            <person name="Teshima H."/>
            <person name="Detter J.C."/>
            <person name="Han C."/>
            <person name="Tapia R."/>
            <person name="Land M."/>
            <person name="Hauser L."/>
            <person name="Kyrpides N."/>
            <person name="Ivanova N."/>
            <person name="Pagani I."/>
            <person name="Anderson I."/>
            <person name="Woyke T."/>
        </authorList>
    </citation>
    <scope>NUCLEOTIDE SEQUENCE [LARGE SCALE GENOMIC DNA]</scope>
    <source>
        <strain evidence="3">DSM 18247 / JCM 13945 / KWC4</strain>
    </source>
</reference>
<dbReference type="eggNOG" id="COG0438">
    <property type="taxonomic scope" value="Bacteria"/>
</dbReference>
<dbReference type="Pfam" id="PF00534">
    <property type="entry name" value="Glycos_transf_1"/>
    <property type="match status" value="1"/>
</dbReference>
<dbReference type="RefSeq" id="WP_015256634.1">
    <property type="nucleotide sequence ID" value="NC_019897.1"/>
</dbReference>
<dbReference type="SUPFAM" id="SSF53756">
    <property type="entry name" value="UDP-Glycosyltransferase/glycogen phosphorylase"/>
    <property type="match status" value="1"/>
</dbReference>
<evidence type="ECO:0000259" key="1">
    <source>
        <dbReference type="Pfam" id="PF00534"/>
    </source>
</evidence>
<evidence type="ECO:0000313" key="3">
    <source>
        <dbReference type="Proteomes" id="UP000010795"/>
    </source>
</evidence>
<dbReference type="HOGENOM" id="CLU_056374_0_0_9"/>
<dbReference type="STRING" id="717605.Theco_3911"/>
<gene>
    <name evidence="2" type="ordered locus">Theco_3911</name>
</gene>
<dbReference type="EMBL" id="CP003255">
    <property type="protein sequence ID" value="AGA59920.1"/>
    <property type="molecule type" value="Genomic_DNA"/>
</dbReference>